<dbReference type="NCBIfam" id="NF041942">
    <property type="entry name" value="DVU2496_dom"/>
    <property type="match status" value="1"/>
</dbReference>
<keyword evidence="1" id="KW-0732">Signal</keyword>
<evidence type="ECO:0000256" key="1">
    <source>
        <dbReference type="SAM" id="SignalP"/>
    </source>
</evidence>
<dbReference type="Proteomes" id="UP000297065">
    <property type="component" value="Chromosome"/>
</dbReference>
<gene>
    <name evidence="2" type="ORF">DDIC_01495</name>
</gene>
<sequence length="130" mass="14208">MDARLICTALLGLALVACTRTQPAQEPAPAAHVEPCPFVYTYAPGNYIVDIASGSEVILDPGVQEFDLFCSPGEARAAVNEAVHLGVLPQGDWRIYRLDGSMEEIGQRQRANQHTLSRMTQIVDWVAENL</sequence>
<dbReference type="AlphaFoldDB" id="A0A4P7UIJ6"/>
<dbReference type="PROSITE" id="PS51257">
    <property type="entry name" value="PROKAR_LIPOPROTEIN"/>
    <property type="match status" value="1"/>
</dbReference>
<feature type="chain" id="PRO_5020902371" evidence="1">
    <location>
        <begin position="25"/>
        <end position="130"/>
    </location>
</feature>
<proteinExistence type="predicted"/>
<protein>
    <submittedName>
        <fullName evidence="2">SON protein</fullName>
    </submittedName>
</protein>
<feature type="signal peptide" evidence="1">
    <location>
        <begin position="1"/>
        <end position="24"/>
    </location>
</feature>
<reference evidence="2 3" key="1">
    <citation type="submission" date="2019-02" db="EMBL/GenBank/DDBJ databases">
        <title>Complete Genome Sequence of Desulfovibrio desulfuricans IC1, a Sulfonate Utilizing Anaerobe.</title>
        <authorList>
            <person name="Day L.A."/>
            <person name="De Leon K.B."/>
            <person name="Wall J.D."/>
        </authorList>
    </citation>
    <scope>NUCLEOTIDE SEQUENCE [LARGE SCALE GENOMIC DNA]</scope>
    <source>
        <strain evidence="2 3">IC1</strain>
    </source>
</reference>
<organism evidence="2 3">
    <name type="scientific">Desulfovibrio desulfuricans</name>
    <dbReference type="NCBI Taxonomy" id="876"/>
    <lineage>
        <taxon>Bacteria</taxon>
        <taxon>Pseudomonadati</taxon>
        <taxon>Thermodesulfobacteriota</taxon>
        <taxon>Desulfovibrionia</taxon>
        <taxon>Desulfovibrionales</taxon>
        <taxon>Desulfovibrionaceae</taxon>
        <taxon>Desulfovibrio</taxon>
    </lineage>
</organism>
<dbReference type="InterPro" id="IPR049649">
    <property type="entry name" value="DVU2496-like_C"/>
</dbReference>
<accession>A0A4P7UIJ6</accession>
<name>A0A4P7UIJ6_DESDE</name>
<dbReference type="OrthoDB" id="5459196at2"/>
<dbReference type="EMBL" id="CP036295">
    <property type="protein sequence ID" value="QCC84574.1"/>
    <property type="molecule type" value="Genomic_DNA"/>
</dbReference>
<dbReference type="RefSeq" id="WP_136398811.1">
    <property type="nucleotide sequence ID" value="NZ_CP036295.1"/>
</dbReference>
<evidence type="ECO:0000313" key="3">
    <source>
        <dbReference type="Proteomes" id="UP000297065"/>
    </source>
</evidence>
<evidence type="ECO:0000313" key="2">
    <source>
        <dbReference type="EMBL" id="QCC84574.1"/>
    </source>
</evidence>